<evidence type="ECO:0000256" key="1">
    <source>
        <dbReference type="SAM" id="Phobius"/>
    </source>
</evidence>
<dbReference type="RefSeq" id="WP_377170233.1">
    <property type="nucleotide sequence ID" value="NZ_JBHSMQ010000009.1"/>
</dbReference>
<keyword evidence="3" id="KW-1185">Reference proteome</keyword>
<keyword evidence="1" id="KW-0812">Transmembrane</keyword>
<name>A0ABW0KUI2_9BACT</name>
<accession>A0ABW0KUI2</accession>
<feature type="transmembrane region" description="Helical" evidence="1">
    <location>
        <begin position="6"/>
        <end position="31"/>
    </location>
</feature>
<evidence type="ECO:0000313" key="3">
    <source>
        <dbReference type="Proteomes" id="UP001596052"/>
    </source>
</evidence>
<sequence length="125" mass="14002">MPDLVFTIVFVSAFASLFVGGVFTVLSFVAFDRLLRQVWAESEDEWMKLGKPCGFFWVPHGTRVGFMTGFVRSGLYDKWAAVDEEPFAGCAEYLGKLRRYRRMSGWCLAVGALLLVSALGMMLAQ</sequence>
<dbReference type="EMBL" id="JBHSMQ010000009">
    <property type="protein sequence ID" value="MFC5457198.1"/>
    <property type="molecule type" value="Genomic_DNA"/>
</dbReference>
<evidence type="ECO:0000313" key="2">
    <source>
        <dbReference type="EMBL" id="MFC5457198.1"/>
    </source>
</evidence>
<organism evidence="2 3">
    <name type="scientific">Prosthecobacter fluviatilis</name>
    <dbReference type="NCBI Taxonomy" id="445931"/>
    <lineage>
        <taxon>Bacteria</taxon>
        <taxon>Pseudomonadati</taxon>
        <taxon>Verrucomicrobiota</taxon>
        <taxon>Verrucomicrobiia</taxon>
        <taxon>Verrucomicrobiales</taxon>
        <taxon>Verrucomicrobiaceae</taxon>
        <taxon>Prosthecobacter</taxon>
    </lineage>
</organism>
<proteinExistence type="predicted"/>
<keyword evidence="1" id="KW-1133">Transmembrane helix</keyword>
<comment type="caution">
    <text evidence="2">The sequence shown here is derived from an EMBL/GenBank/DDBJ whole genome shotgun (WGS) entry which is preliminary data.</text>
</comment>
<reference evidence="3" key="1">
    <citation type="journal article" date="2019" name="Int. J. Syst. Evol. Microbiol.">
        <title>The Global Catalogue of Microorganisms (GCM) 10K type strain sequencing project: providing services to taxonomists for standard genome sequencing and annotation.</title>
        <authorList>
            <consortium name="The Broad Institute Genomics Platform"/>
            <consortium name="The Broad Institute Genome Sequencing Center for Infectious Disease"/>
            <person name="Wu L."/>
            <person name="Ma J."/>
        </authorList>
    </citation>
    <scope>NUCLEOTIDE SEQUENCE [LARGE SCALE GENOMIC DNA]</scope>
    <source>
        <strain evidence="3">CGMCC 4.1469</strain>
    </source>
</reference>
<protein>
    <submittedName>
        <fullName evidence="2">Uncharacterized protein</fullName>
    </submittedName>
</protein>
<feature type="transmembrane region" description="Helical" evidence="1">
    <location>
        <begin position="106"/>
        <end position="124"/>
    </location>
</feature>
<keyword evidence="1" id="KW-0472">Membrane</keyword>
<gene>
    <name evidence="2" type="ORF">ACFQDI_20180</name>
</gene>
<dbReference type="Proteomes" id="UP001596052">
    <property type="component" value="Unassembled WGS sequence"/>
</dbReference>